<dbReference type="EMBL" id="CP029343">
    <property type="protein sequence ID" value="AWL04003.1"/>
    <property type="molecule type" value="Genomic_DNA"/>
</dbReference>
<evidence type="ECO:0000313" key="1">
    <source>
        <dbReference type="EMBL" id="AWL04003.1"/>
    </source>
</evidence>
<dbReference type="Proteomes" id="UP000245820">
    <property type="component" value="Chromosome"/>
</dbReference>
<dbReference type="KEGG" id="mtim:DIR46_05875"/>
<organism evidence="1 2">
    <name type="scientific">Massilia oculi</name>
    <dbReference type="NCBI Taxonomy" id="945844"/>
    <lineage>
        <taxon>Bacteria</taxon>
        <taxon>Pseudomonadati</taxon>
        <taxon>Pseudomonadota</taxon>
        <taxon>Betaproteobacteria</taxon>
        <taxon>Burkholderiales</taxon>
        <taxon>Oxalobacteraceae</taxon>
        <taxon>Telluria group</taxon>
        <taxon>Massilia</taxon>
    </lineage>
</organism>
<dbReference type="OrthoDB" id="278697at2"/>
<dbReference type="RefSeq" id="WP_109344394.1">
    <property type="nucleotide sequence ID" value="NZ_CP029343.1"/>
</dbReference>
<sequence length="250" mass="27025">MNWIDDWRVRRELRRSRYREQLVQLAPALHAYWQRVGPEEFPGMPTGRLFFHRAAVGLMEFFDASARRGKPCALPSLAADSVWHAWMRWDADDLARFCRRHFGATIAHLPQSALDRSALAQTLVGCRALEGRPSHGPGLPPLFALDARLHMPNGHGYWIEHGDIVYRRLDAAGSRPGPARVHPDLALPALFGAGLVSEMTYLALMYKPGTQAHTAAQSGDGGIVLFDSAGGSDSCGDGGGGSGCGGGGGD</sequence>
<protein>
    <submittedName>
        <fullName evidence="1">Uncharacterized protein</fullName>
    </submittedName>
</protein>
<name>A0A2S2DF58_9BURK</name>
<dbReference type="AlphaFoldDB" id="A0A2S2DF58"/>
<proteinExistence type="predicted"/>
<keyword evidence="2" id="KW-1185">Reference proteome</keyword>
<gene>
    <name evidence="1" type="ORF">DIR46_05875</name>
</gene>
<evidence type="ECO:0000313" key="2">
    <source>
        <dbReference type="Proteomes" id="UP000245820"/>
    </source>
</evidence>
<reference evidence="1 2" key="1">
    <citation type="submission" date="2018-05" db="EMBL/GenBank/DDBJ databases">
        <title>Complete genome sequence of Massilia oculi sp. nov. CCUG 43427T (=DSM 26321T), the type strain of M. oculi, and comparison with genome sequences of other Massilia strains.</title>
        <authorList>
            <person name="Zhu B."/>
        </authorList>
    </citation>
    <scope>NUCLEOTIDE SEQUENCE [LARGE SCALE GENOMIC DNA]</scope>
    <source>
        <strain evidence="1 2">CCUG 43427</strain>
    </source>
</reference>
<accession>A0A2S2DF58</accession>